<dbReference type="GO" id="GO:0016491">
    <property type="term" value="F:oxidoreductase activity"/>
    <property type="evidence" value="ECO:0007669"/>
    <property type="project" value="UniProtKB-KW"/>
</dbReference>
<dbReference type="Gene3D" id="3.30.9.10">
    <property type="entry name" value="D-Amino Acid Oxidase, subunit A, domain 2"/>
    <property type="match status" value="1"/>
</dbReference>
<keyword evidence="1" id="KW-0560">Oxidoreductase</keyword>
<evidence type="ECO:0000256" key="1">
    <source>
        <dbReference type="ARBA" id="ARBA00023002"/>
    </source>
</evidence>
<dbReference type="Gene3D" id="3.50.50.60">
    <property type="entry name" value="FAD/NAD(P)-binding domain"/>
    <property type="match status" value="1"/>
</dbReference>
<name>A0A382BLL5_9ZZZZ</name>
<dbReference type="EMBL" id="UINC01030154">
    <property type="protein sequence ID" value="SVB14077.1"/>
    <property type="molecule type" value="Genomic_DNA"/>
</dbReference>
<dbReference type="GO" id="GO:0005737">
    <property type="term" value="C:cytoplasm"/>
    <property type="evidence" value="ECO:0007669"/>
    <property type="project" value="TreeGrafter"/>
</dbReference>
<protein>
    <recommendedName>
        <fullName evidence="2">FAD dependent oxidoreductase domain-containing protein</fullName>
    </recommendedName>
</protein>
<dbReference type="SUPFAM" id="SSF51905">
    <property type="entry name" value="FAD/NAD(P)-binding domain"/>
    <property type="match status" value="1"/>
</dbReference>
<dbReference type="InterPro" id="IPR036188">
    <property type="entry name" value="FAD/NAD-bd_sf"/>
</dbReference>
<organism evidence="3">
    <name type="scientific">marine metagenome</name>
    <dbReference type="NCBI Taxonomy" id="408172"/>
    <lineage>
        <taxon>unclassified sequences</taxon>
        <taxon>metagenomes</taxon>
        <taxon>ecological metagenomes</taxon>
    </lineage>
</organism>
<evidence type="ECO:0000313" key="3">
    <source>
        <dbReference type="EMBL" id="SVB14077.1"/>
    </source>
</evidence>
<sequence length="181" mass="19605">MDTDVLVIGGGISGCALAYFLATEGVEVSLVEKSDLNSQASGANSGSLHGQIPHDVFLEKGEQWALNFGPTLGLMRESLELWRGMEDLLKADLEVHLSGGLLVASTEQEMEAVRTKVLIEEKFGVQAEILSRVDLRQHAPYISDGMVGAAFYPEEGKANPLLVTPAFADQSERFGAKIMRR</sequence>
<dbReference type="PANTHER" id="PTHR13847">
    <property type="entry name" value="SARCOSINE DEHYDROGENASE-RELATED"/>
    <property type="match status" value="1"/>
</dbReference>
<feature type="domain" description="FAD dependent oxidoreductase" evidence="2">
    <location>
        <begin position="4"/>
        <end position="180"/>
    </location>
</feature>
<dbReference type="PANTHER" id="PTHR13847:SF287">
    <property type="entry name" value="FAD-DEPENDENT OXIDOREDUCTASE DOMAIN-CONTAINING PROTEIN 1"/>
    <property type="match status" value="1"/>
</dbReference>
<dbReference type="InterPro" id="IPR006076">
    <property type="entry name" value="FAD-dep_OxRdtase"/>
</dbReference>
<dbReference type="Pfam" id="PF01266">
    <property type="entry name" value="DAO"/>
    <property type="match status" value="1"/>
</dbReference>
<gene>
    <name evidence="3" type="ORF">METZ01_LOCUS166931</name>
</gene>
<evidence type="ECO:0000259" key="2">
    <source>
        <dbReference type="Pfam" id="PF01266"/>
    </source>
</evidence>
<reference evidence="3" key="1">
    <citation type="submission" date="2018-05" db="EMBL/GenBank/DDBJ databases">
        <authorList>
            <person name="Lanie J.A."/>
            <person name="Ng W.-L."/>
            <person name="Kazmierczak K.M."/>
            <person name="Andrzejewski T.M."/>
            <person name="Davidsen T.M."/>
            <person name="Wayne K.J."/>
            <person name="Tettelin H."/>
            <person name="Glass J.I."/>
            <person name="Rusch D."/>
            <person name="Podicherti R."/>
            <person name="Tsui H.-C.T."/>
            <person name="Winkler M.E."/>
        </authorList>
    </citation>
    <scope>NUCLEOTIDE SEQUENCE</scope>
</reference>
<proteinExistence type="predicted"/>
<accession>A0A382BLL5</accession>
<dbReference type="AlphaFoldDB" id="A0A382BLL5"/>
<feature type="non-terminal residue" evidence="3">
    <location>
        <position position="181"/>
    </location>
</feature>